<evidence type="ECO:0000256" key="1">
    <source>
        <dbReference type="SAM" id="MobiDB-lite"/>
    </source>
</evidence>
<evidence type="ECO:0000313" key="2">
    <source>
        <dbReference type="EMBL" id="EFJ26112.1"/>
    </source>
</evidence>
<dbReference type="KEGG" id="smo:SELMODRAFT_413199"/>
<protein>
    <submittedName>
        <fullName evidence="2">Uncharacterized protein</fullName>
    </submittedName>
</protein>
<dbReference type="InterPro" id="IPR017956">
    <property type="entry name" value="AT_hook_DNA-bd_motif"/>
</dbReference>
<gene>
    <name evidence="2" type="ORF">SELMODRAFT_413199</name>
</gene>
<proteinExistence type="predicted"/>
<sequence>MQGSVGGPVLLQFDSIQSLHSHLDKMIYNVVPAAPSLPCFHVVSHSFLVAAGPVNVVQPTVQHRNGSVNTVPPPRFKTKRKRGRPKKYIDPSVKRKPGRPRKHPWVTQDDQVYTETRALPKESGQDLIPEEDGSCDVEEVLEPRLTSTSSFGQKLEAELERPFDGDELERMEKDVSHRKPVVKLRQTRQGSVPFETENAGNSYLDHFPDFTEVLSVTRSSEKRLRLLRGFFFWLQHSCMMNSFKPWLSGEVLEDPKECQEITPNDQEIFDMKVVLQL</sequence>
<reference evidence="2 3" key="1">
    <citation type="journal article" date="2011" name="Science">
        <title>The Selaginella genome identifies genetic changes associated with the evolution of vascular plants.</title>
        <authorList>
            <person name="Banks J.A."/>
            <person name="Nishiyama T."/>
            <person name="Hasebe M."/>
            <person name="Bowman J.L."/>
            <person name="Gribskov M."/>
            <person name="dePamphilis C."/>
            <person name="Albert V.A."/>
            <person name="Aono N."/>
            <person name="Aoyama T."/>
            <person name="Ambrose B.A."/>
            <person name="Ashton N.W."/>
            <person name="Axtell M.J."/>
            <person name="Barker E."/>
            <person name="Barker M.S."/>
            <person name="Bennetzen J.L."/>
            <person name="Bonawitz N.D."/>
            <person name="Chapple C."/>
            <person name="Cheng C."/>
            <person name="Correa L.G."/>
            <person name="Dacre M."/>
            <person name="DeBarry J."/>
            <person name="Dreyer I."/>
            <person name="Elias M."/>
            <person name="Engstrom E.M."/>
            <person name="Estelle M."/>
            <person name="Feng L."/>
            <person name="Finet C."/>
            <person name="Floyd S.K."/>
            <person name="Frommer W.B."/>
            <person name="Fujita T."/>
            <person name="Gramzow L."/>
            <person name="Gutensohn M."/>
            <person name="Harholt J."/>
            <person name="Hattori M."/>
            <person name="Heyl A."/>
            <person name="Hirai T."/>
            <person name="Hiwatashi Y."/>
            <person name="Ishikawa M."/>
            <person name="Iwata M."/>
            <person name="Karol K.G."/>
            <person name="Koehler B."/>
            <person name="Kolukisaoglu U."/>
            <person name="Kubo M."/>
            <person name="Kurata T."/>
            <person name="Lalonde S."/>
            <person name="Li K."/>
            <person name="Li Y."/>
            <person name="Litt A."/>
            <person name="Lyons E."/>
            <person name="Manning G."/>
            <person name="Maruyama T."/>
            <person name="Michael T.P."/>
            <person name="Mikami K."/>
            <person name="Miyazaki S."/>
            <person name="Morinaga S."/>
            <person name="Murata T."/>
            <person name="Mueller-Roeber B."/>
            <person name="Nelson D.R."/>
            <person name="Obara M."/>
            <person name="Oguri Y."/>
            <person name="Olmstead R.G."/>
            <person name="Onodera N."/>
            <person name="Petersen B.L."/>
            <person name="Pils B."/>
            <person name="Prigge M."/>
            <person name="Rensing S.A."/>
            <person name="Riano-Pachon D.M."/>
            <person name="Roberts A.W."/>
            <person name="Sato Y."/>
            <person name="Scheller H.V."/>
            <person name="Schulz B."/>
            <person name="Schulz C."/>
            <person name="Shakirov E.V."/>
            <person name="Shibagaki N."/>
            <person name="Shinohara N."/>
            <person name="Shippen D.E."/>
            <person name="Soerensen I."/>
            <person name="Sotooka R."/>
            <person name="Sugimoto N."/>
            <person name="Sugita M."/>
            <person name="Sumikawa N."/>
            <person name="Tanurdzic M."/>
            <person name="Theissen G."/>
            <person name="Ulvskov P."/>
            <person name="Wakazuki S."/>
            <person name="Weng J.K."/>
            <person name="Willats W.W."/>
            <person name="Wipf D."/>
            <person name="Wolf P.G."/>
            <person name="Yang L."/>
            <person name="Zimmer A.D."/>
            <person name="Zhu Q."/>
            <person name="Mitros T."/>
            <person name="Hellsten U."/>
            <person name="Loque D."/>
            <person name="Otillar R."/>
            <person name="Salamov A."/>
            <person name="Schmutz J."/>
            <person name="Shapiro H."/>
            <person name="Lindquist E."/>
            <person name="Lucas S."/>
            <person name="Rokhsar D."/>
            <person name="Grigoriev I.V."/>
        </authorList>
    </citation>
    <scope>NUCLEOTIDE SEQUENCE [LARGE SCALE GENOMIC DNA]</scope>
</reference>
<feature type="compositionally biased region" description="Basic residues" evidence="1">
    <location>
        <begin position="94"/>
        <end position="104"/>
    </location>
</feature>
<dbReference type="eggNOG" id="ENOG502S39P">
    <property type="taxonomic scope" value="Eukaryota"/>
</dbReference>
<dbReference type="InParanoid" id="D8RNN7"/>
<accession>D8RNN7</accession>
<organism evidence="3">
    <name type="scientific">Selaginella moellendorffii</name>
    <name type="common">Spikemoss</name>
    <dbReference type="NCBI Taxonomy" id="88036"/>
    <lineage>
        <taxon>Eukaryota</taxon>
        <taxon>Viridiplantae</taxon>
        <taxon>Streptophyta</taxon>
        <taxon>Embryophyta</taxon>
        <taxon>Tracheophyta</taxon>
        <taxon>Lycopodiopsida</taxon>
        <taxon>Selaginellales</taxon>
        <taxon>Selaginellaceae</taxon>
        <taxon>Selaginella</taxon>
    </lineage>
</organism>
<name>D8RNN7_SELML</name>
<dbReference type="SMART" id="SM00384">
    <property type="entry name" value="AT_hook"/>
    <property type="match status" value="2"/>
</dbReference>
<feature type="compositionally biased region" description="Basic residues" evidence="1">
    <location>
        <begin position="76"/>
        <end position="86"/>
    </location>
</feature>
<dbReference type="OrthoDB" id="298344at2759"/>
<dbReference type="GO" id="GO:0003677">
    <property type="term" value="F:DNA binding"/>
    <property type="evidence" value="ECO:0007669"/>
    <property type="project" value="InterPro"/>
</dbReference>
<dbReference type="PANTHER" id="PTHR34194:SF2">
    <property type="entry name" value="F14J8.16 PROTEIN"/>
    <property type="match status" value="1"/>
</dbReference>
<feature type="region of interest" description="Disordered" evidence="1">
    <location>
        <begin position="64"/>
        <end position="105"/>
    </location>
</feature>
<dbReference type="PANTHER" id="PTHR34194">
    <property type="entry name" value="F14J8.16 PROTEIN"/>
    <property type="match status" value="1"/>
</dbReference>
<dbReference type="Gramene" id="EFJ26112">
    <property type="protein sequence ID" value="EFJ26112"/>
    <property type="gene ID" value="SELMODRAFT_413199"/>
</dbReference>
<keyword evidence="3" id="KW-1185">Reference proteome</keyword>
<evidence type="ECO:0000313" key="3">
    <source>
        <dbReference type="Proteomes" id="UP000001514"/>
    </source>
</evidence>
<dbReference type="HOGENOM" id="CLU_1006107_0_0_1"/>
<dbReference type="AlphaFoldDB" id="D8RNN7"/>
<dbReference type="EMBL" id="GL377585">
    <property type="protein sequence ID" value="EFJ26112.1"/>
    <property type="molecule type" value="Genomic_DNA"/>
</dbReference>
<dbReference type="Proteomes" id="UP000001514">
    <property type="component" value="Unassembled WGS sequence"/>
</dbReference>